<evidence type="ECO:0000256" key="5">
    <source>
        <dbReference type="PROSITE-ProRule" id="PRU00335"/>
    </source>
</evidence>
<accession>A0A2A7NBS0</accession>
<dbReference type="PANTHER" id="PTHR30055:SF200">
    <property type="entry name" value="HTH-TYPE TRANSCRIPTIONAL REPRESSOR BDCR"/>
    <property type="match status" value="1"/>
</dbReference>
<proteinExistence type="predicted"/>
<evidence type="ECO:0000259" key="6">
    <source>
        <dbReference type="PROSITE" id="PS50977"/>
    </source>
</evidence>
<dbReference type="Pfam" id="PF13977">
    <property type="entry name" value="TetR_C_6"/>
    <property type="match status" value="1"/>
</dbReference>
<sequence length="213" mass="22466">MTVNSASPREPSLLEVRDAKRKMPAERHGELLAKAVEISAAEGLSAVTLRRVAADLGVTPGLVSHYFSSAEQLIVAAFSKAALADFAEAQSRVAAAEGPIAKVDALIDYLLDESSDDASALWLEAWSLGRRNAALAAEANALTDQWLAWLADIVRSGAQSGEFHVVDADVAARRLLTMIDGLGAQMVVRAVPSAEAKHIARSYFTSELGIAAG</sequence>
<dbReference type="Proteomes" id="UP000220914">
    <property type="component" value="Unassembled WGS sequence"/>
</dbReference>
<keyword evidence="2" id="KW-0805">Transcription regulation</keyword>
<feature type="domain" description="HTH tetR-type" evidence="6">
    <location>
        <begin position="25"/>
        <end position="85"/>
    </location>
</feature>
<evidence type="ECO:0000313" key="9">
    <source>
        <dbReference type="Proteomes" id="UP000220914"/>
    </source>
</evidence>
<evidence type="ECO:0000256" key="2">
    <source>
        <dbReference type="ARBA" id="ARBA00023015"/>
    </source>
</evidence>
<dbReference type="GO" id="GO:0003700">
    <property type="term" value="F:DNA-binding transcription factor activity"/>
    <property type="evidence" value="ECO:0007669"/>
    <property type="project" value="TreeGrafter"/>
</dbReference>
<feature type="DNA-binding region" description="H-T-H motif" evidence="5">
    <location>
        <begin position="48"/>
        <end position="67"/>
    </location>
</feature>
<keyword evidence="9" id="KW-1185">Reference proteome</keyword>
<protein>
    <submittedName>
        <fullName evidence="7">HTH-type transcriptional regulator BetI</fullName>
    </submittedName>
    <submittedName>
        <fullName evidence="8">TetR family transcriptional regulator</fullName>
    </submittedName>
</protein>
<organism evidence="8 9">
    <name type="scientific">Mycolicibacterium agri</name>
    <name type="common">Mycobacterium agri</name>
    <dbReference type="NCBI Taxonomy" id="36811"/>
    <lineage>
        <taxon>Bacteria</taxon>
        <taxon>Bacillati</taxon>
        <taxon>Actinomycetota</taxon>
        <taxon>Actinomycetes</taxon>
        <taxon>Mycobacteriales</taxon>
        <taxon>Mycobacteriaceae</taxon>
        <taxon>Mycolicibacterium</taxon>
    </lineage>
</organism>
<dbReference type="SUPFAM" id="SSF48498">
    <property type="entry name" value="Tetracyclin repressor-like, C-terminal domain"/>
    <property type="match status" value="1"/>
</dbReference>
<reference evidence="7" key="3">
    <citation type="submission" date="2020-02" db="EMBL/GenBank/DDBJ databases">
        <authorList>
            <person name="Matsumoto Y."/>
            <person name="Motooka D."/>
            <person name="Nakamura S."/>
        </authorList>
    </citation>
    <scope>NUCLEOTIDE SEQUENCE</scope>
    <source>
        <strain evidence="7">JCM 6377</strain>
    </source>
</reference>
<evidence type="ECO:0000313" key="8">
    <source>
        <dbReference type="EMBL" id="PEG41157.1"/>
    </source>
</evidence>
<dbReference type="InterPro" id="IPR039538">
    <property type="entry name" value="BetI_C"/>
</dbReference>
<dbReference type="GO" id="GO:0000976">
    <property type="term" value="F:transcription cis-regulatory region binding"/>
    <property type="evidence" value="ECO:0007669"/>
    <property type="project" value="TreeGrafter"/>
</dbReference>
<evidence type="ECO:0000313" key="10">
    <source>
        <dbReference type="Proteomes" id="UP000465302"/>
    </source>
</evidence>
<dbReference type="Proteomes" id="UP000465302">
    <property type="component" value="Unassembled WGS sequence"/>
</dbReference>
<comment type="caution">
    <text evidence="8">The sequence shown here is derived from an EMBL/GenBank/DDBJ whole genome shotgun (WGS) entry which is preliminary data.</text>
</comment>
<keyword evidence="4" id="KW-0804">Transcription</keyword>
<name>A0A2A7NBS0_MYCAG</name>
<dbReference type="InterPro" id="IPR001647">
    <property type="entry name" value="HTH_TetR"/>
</dbReference>
<evidence type="ECO:0000256" key="3">
    <source>
        <dbReference type="ARBA" id="ARBA00023125"/>
    </source>
</evidence>
<dbReference type="PANTHER" id="PTHR30055">
    <property type="entry name" value="HTH-TYPE TRANSCRIPTIONAL REGULATOR RUTR"/>
    <property type="match status" value="1"/>
</dbReference>
<dbReference type="EMBL" id="PDCP01000007">
    <property type="protein sequence ID" value="PEG41157.1"/>
    <property type="molecule type" value="Genomic_DNA"/>
</dbReference>
<reference evidence="7 10" key="2">
    <citation type="journal article" date="2019" name="Emerg. Microbes Infect.">
        <title>Comprehensive subspecies identification of 175 nontuberculous mycobacteria species based on 7547 genomic profiles.</title>
        <authorList>
            <person name="Matsumoto Y."/>
            <person name="Kinjo T."/>
            <person name="Motooka D."/>
            <person name="Nabeya D."/>
            <person name="Jung N."/>
            <person name="Uechi K."/>
            <person name="Horii T."/>
            <person name="Iida T."/>
            <person name="Fujita J."/>
            <person name="Nakamura S."/>
        </authorList>
    </citation>
    <scope>NUCLEOTIDE SEQUENCE [LARGE SCALE GENOMIC DNA]</scope>
    <source>
        <strain evidence="7 10">JCM 6377</strain>
    </source>
</reference>
<dbReference type="Gene3D" id="1.10.357.10">
    <property type="entry name" value="Tetracycline Repressor, domain 2"/>
    <property type="match status" value="1"/>
</dbReference>
<gene>
    <name evidence="7" type="primary">betI</name>
    <name evidence="8" type="ORF">CQY20_05760</name>
    <name evidence="7" type="ORF">MAGR_68490</name>
</gene>
<dbReference type="InterPro" id="IPR009057">
    <property type="entry name" value="Homeodomain-like_sf"/>
</dbReference>
<dbReference type="PROSITE" id="PS50977">
    <property type="entry name" value="HTH_TETR_2"/>
    <property type="match status" value="1"/>
</dbReference>
<dbReference type="AlphaFoldDB" id="A0A2A7NBS0"/>
<evidence type="ECO:0000256" key="4">
    <source>
        <dbReference type="ARBA" id="ARBA00023163"/>
    </source>
</evidence>
<dbReference type="EMBL" id="BLKS01000004">
    <property type="protein sequence ID" value="GFG55408.1"/>
    <property type="molecule type" value="Genomic_DNA"/>
</dbReference>
<keyword evidence="3 5" id="KW-0238">DNA-binding</keyword>
<dbReference type="InterPro" id="IPR050109">
    <property type="entry name" value="HTH-type_TetR-like_transc_reg"/>
</dbReference>
<keyword evidence="1" id="KW-0678">Repressor</keyword>
<evidence type="ECO:0000313" key="7">
    <source>
        <dbReference type="EMBL" id="GFG55408.1"/>
    </source>
</evidence>
<reference evidence="8 9" key="1">
    <citation type="submission" date="2017-10" db="EMBL/GenBank/DDBJ databases">
        <title>The new phylogeny of genus Mycobacterium.</title>
        <authorList>
            <person name="Tortoli E."/>
            <person name="Trovato A."/>
            <person name="Cirillo D.M."/>
        </authorList>
    </citation>
    <scope>NUCLEOTIDE SEQUENCE [LARGE SCALE GENOMIC DNA]</scope>
    <source>
        <strain evidence="8 9">CCUG37673</strain>
    </source>
</reference>
<evidence type="ECO:0000256" key="1">
    <source>
        <dbReference type="ARBA" id="ARBA00022491"/>
    </source>
</evidence>
<dbReference type="SUPFAM" id="SSF46689">
    <property type="entry name" value="Homeodomain-like"/>
    <property type="match status" value="1"/>
</dbReference>
<dbReference type="InterPro" id="IPR036271">
    <property type="entry name" value="Tet_transcr_reg_TetR-rel_C_sf"/>
</dbReference>
<dbReference type="Pfam" id="PF00440">
    <property type="entry name" value="TetR_N"/>
    <property type="match status" value="1"/>
</dbReference>